<dbReference type="KEGG" id="ccot:CCAX7_53820"/>
<dbReference type="EMBL" id="AP025739">
    <property type="protein sequence ID" value="BDI33331.1"/>
    <property type="molecule type" value="Genomic_DNA"/>
</dbReference>
<evidence type="ECO:0000313" key="1">
    <source>
        <dbReference type="EMBL" id="BDI33331.1"/>
    </source>
</evidence>
<organism evidence="1 2">
    <name type="scientific">Capsulimonas corticalis</name>
    <dbReference type="NCBI Taxonomy" id="2219043"/>
    <lineage>
        <taxon>Bacteria</taxon>
        <taxon>Bacillati</taxon>
        <taxon>Armatimonadota</taxon>
        <taxon>Armatimonadia</taxon>
        <taxon>Capsulimonadales</taxon>
        <taxon>Capsulimonadaceae</taxon>
        <taxon>Capsulimonas</taxon>
    </lineage>
</organism>
<dbReference type="RefSeq" id="WP_119319011.1">
    <property type="nucleotide sequence ID" value="NZ_AP025739.1"/>
</dbReference>
<reference evidence="1 2" key="1">
    <citation type="journal article" date="2019" name="Int. J. Syst. Evol. Microbiol.">
        <title>Capsulimonas corticalis gen. nov., sp. nov., an aerobic capsulated bacterium, of a novel bacterial order, Capsulimonadales ord. nov., of the class Armatimonadia of the phylum Armatimonadetes.</title>
        <authorList>
            <person name="Li J."/>
            <person name="Kudo C."/>
            <person name="Tonouchi A."/>
        </authorList>
    </citation>
    <scope>NUCLEOTIDE SEQUENCE [LARGE SCALE GENOMIC DNA]</scope>
    <source>
        <strain evidence="1 2">AX-7</strain>
    </source>
</reference>
<dbReference type="Proteomes" id="UP000287394">
    <property type="component" value="Chromosome"/>
</dbReference>
<evidence type="ECO:0000313" key="2">
    <source>
        <dbReference type="Proteomes" id="UP000287394"/>
    </source>
</evidence>
<keyword evidence="2" id="KW-1185">Reference proteome</keyword>
<accession>A0A402CNC5</accession>
<proteinExistence type="predicted"/>
<dbReference type="AlphaFoldDB" id="A0A402CNC5"/>
<protein>
    <submittedName>
        <fullName evidence="1">Uncharacterized protein</fullName>
    </submittedName>
</protein>
<name>A0A402CNC5_9BACT</name>
<gene>
    <name evidence="1" type="ORF">CCAX7_53820</name>
</gene>
<sequence length="291" mass="30316">MGLFNFVSDVLGGGDHGAAGYGAQAGNYQGLSDLATEHVGDQIAQYGKIANEGQSEYNMYDPGYNAAIAARAQRLQQNPFTQQSQDAYLANRIGPTTAAYNTARANMATNAYTRGLDTPSSGGASSVYAGNDAYLQNGQLGRLNAADNSYADWANQEQNNRETQLLSLLGGARDQGLNQWQSGLGSEASGNEWTAGKYGEDAQRYYGLQQQAEQQQANDTSATLGLIGQAGSLFGSGGAFGKHAKAAPGAFSGTGSLGRYTGNNGQLNLNLGLGSYTPTGLNYEPFLGIGG</sequence>